<protein>
    <submittedName>
        <fullName evidence="1">Uncharacterized protein</fullName>
    </submittedName>
</protein>
<evidence type="ECO:0000313" key="2">
    <source>
        <dbReference type="Proteomes" id="UP000262583"/>
    </source>
</evidence>
<dbReference type="EMBL" id="CP030759">
    <property type="protein sequence ID" value="AXA34964.1"/>
    <property type="molecule type" value="Genomic_DNA"/>
</dbReference>
<dbReference type="Proteomes" id="UP000262583">
    <property type="component" value="Chromosome"/>
</dbReference>
<evidence type="ECO:0000313" key="1">
    <source>
        <dbReference type="EMBL" id="AXA34964.1"/>
    </source>
</evidence>
<name>A0A2Z4Y1Q8_SUMC1</name>
<gene>
    <name evidence="1" type="ORF">BRCON_0187</name>
</gene>
<accession>A0A2Z4Y1Q8</accession>
<organism evidence="1 2">
    <name type="scientific">Sumerlaea chitinivorans</name>
    <dbReference type="NCBI Taxonomy" id="2250252"/>
    <lineage>
        <taxon>Bacteria</taxon>
        <taxon>Candidatus Sumerlaeota</taxon>
        <taxon>Candidatus Sumerlaeia</taxon>
        <taxon>Candidatus Sumerlaeales</taxon>
        <taxon>Candidatus Sumerlaeaceae</taxon>
        <taxon>Candidatus Sumerlaea</taxon>
    </lineage>
</organism>
<sequence length="73" mass="8302">MGSELYCRWGVEWSTESCHAKIICRLVGDLVIVQPERVGEASGDEFRLTFFAVGWQTVTIQEIKDGRLQRRSG</sequence>
<dbReference type="AlphaFoldDB" id="A0A2Z4Y1Q8"/>
<proteinExistence type="predicted"/>
<reference evidence="1 2" key="1">
    <citation type="submission" date="2018-05" db="EMBL/GenBank/DDBJ databases">
        <title>A metagenomic window into the 2 km-deep terrestrial subsurface aquifer revealed taxonomically and functionally diverse microbial community comprising novel uncultured bacterial lineages.</title>
        <authorList>
            <person name="Kadnikov V.V."/>
            <person name="Mardanov A.V."/>
            <person name="Beletsky A.V."/>
            <person name="Banks D."/>
            <person name="Pimenov N.V."/>
            <person name="Frank Y.A."/>
            <person name="Karnachuk O.V."/>
            <person name="Ravin N.V."/>
        </authorList>
    </citation>
    <scope>NUCLEOTIDE SEQUENCE [LARGE SCALE GENOMIC DNA]</scope>
    <source>
        <strain evidence="1">BY</strain>
    </source>
</reference>
<dbReference type="KEGG" id="schv:BRCON_0187"/>